<proteinExistence type="predicted"/>
<dbReference type="GeneID" id="92094803"/>
<gene>
    <name evidence="2" type="ORF">PG994_010331</name>
</gene>
<dbReference type="RefSeq" id="XP_066710850.1">
    <property type="nucleotide sequence ID" value="XM_066861740.1"/>
</dbReference>
<evidence type="ECO:0000256" key="1">
    <source>
        <dbReference type="SAM" id="MobiDB-lite"/>
    </source>
</evidence>
<keyword evidence="3" id="KW-1185">Reference proteome</keyword>
<dbReference type="EMBL" id="JAQQWL010000011">
    <property type="protein sequence ID" value="KAK8048601.1"/>
    <property type="molecule type" value="Genomic_DNA"/>
</dbReference>
<reference evidence="2 3" key="1">
    <citation type="submission" date="2023-01" db="EMBL/GenBank/DDBJ databases">
        <title>Analysis of 21 Apiospora genomes using comparative genomics revels a genus with tremendous synthesis potential of carbohydrate active enzymes and secondary metabolites.</title>
        <authorList>
            <person name="Sorensen T."/>
        </authorList>
    </citation>
    <scope>NUCLEOTIDE SEQUENCE [LARGE SCALE GENOMIC DNA]</scope>
    <source>
        <strain evidence="2 3">CBS 135458</strain>
    </source>
</reference>
<comment type="caution">
    <text evidence="2">The sequence shown here is derived from an EMBL/GenBank/DDBJ whole genome shotgun (WGS) entry which is preliminary data.</text>
</comment>
<feature type="compositionally biased region" description="Polar residues" evidence="1">
    <location>
        <begin position="438"/>
        <end position="447"/>
    </location>
</feature>
<accession>A0ABR1TPN1</accession>
<evidence type="ECO:0000313" key="2">
    <source>
        <dbReference type="EMBL" id="KAK8048601.1"/>
    </source>
</evidence>
<name>A0ABR1TPN1_9PEZI</name>
<sequence>MYAADDGAYEVIQDTADSLELCFSMETKKARILWAKDLDRQGIRDVAGLQQDHPELEPVLSVIRSNWQQAWNNGRYDIDYFRSYLIDSSTPESVWKMLEDDLFIVLDQNRRLVFVNCENLIQSLYGNEVFDKFIRAIDLMKFYTAIPRPETKRHAIDRYILQKHPELVPGLATIQTLPNAKMGVAHYGCWSMKGDWHSRNIWRTKDTGVRQSFEGELWCLKMMPQFMCAVFGTASDLIRSLMQPLAPDHYKECLEIFAELPDSAKVVTNEQDFCSLFALDVNAHTQRHRDTGDFQGGLAGLVSLGNYTDKNSSISRINPHNLHGRAFPFALGVKVPYRPGACALLRGGGLEHLVTDFQGPRFFVVATNHETSKKYAWRAKGRLPPLPPKPDRRRRTSNSTDEEAPGPWMPCINKGTDDDDEDQIRWTNSALHGPRALVSSSESGSAA</sequence>
<organism evidence="2 3">
    <name type="scientific">Apiospora phragmitis</name>
    <dbReference type="NCBI Taxonomy" id="2905665"/>
    <lineage>
        <taxon>Eukaryota</taxon>
        <taxon>Fungi</taxon>
        <taxon>Dikarya</taxon>
        <taxon>Ascomycota</taxon>
        <taxon>Pezizomycotina</taxon>
        <taxon>Sordariomycetes</taxon>
        <taxon>Xylariomycetidae</taxon>
        <taxon>Amphisphaeriales</taxon>
        <taxon>Apiosporaceae</taxon>
        <taxon>Apiospora</taxon>
    </lineage>
</organism>
<protein>
    <submittedName>
        <fullName evidence="2">Uncharacterized protein</fullName>
    </submittedName>
</protein>
<dbReference type="Gene3D" id="3.60.130.30">
    <property type="match status" value="1"/>
</dbReference>
<dbReference type="Proteomes" id="UP001480595">
    <property type="component" value="Unassembled WGS sequence"/>
</dbReference>
<evidence type="ECO:0000313" key="3">
    <source>
        <dbReference type="Proteomes" id="UP001480595"/>
    </source>
</evidence>
<feature type="region of interest" description="Disordered" evidence="1">
    <location>
        <begin position="379"/>
        <end position="447"/>
    </location>
</feature>